<organism evidence="2 3">
    <name type="scientific">Caerostris extrusa</name>
    <name type="common">Bark spider</name>
    <name type="synonym">Caerostris bankana</name>
    <dbReference type="NCBI Taxonomy" id="172846"/>
    <lineage>
        <taxon>Eukaryota</taxon>
        <taxon>Metazoa</taxon>
        <taxon>Ecdysozoa</taxon>
        <taxon>Arthropoda</taxon>
        <taxon>Chelicerata</taxon>
        <taxon>Arachnida</taxon>
        <taxon>Araneae</taxon>
        <taxon>Araneomorphae</taxon>
        <taxon>Entelegynae</taxon>
        <taxon>Araneoidea</taxon>
        <taxon>Araneidae</taxon>
        <taxon>Caerostris</taxon>
    </lineage>
</organism>
<sequence>MLAKISRLARLLCLLTLRWPKKTKDWLPQDALELLYVTAPQKTQNKHTVVSLPSCYSWVSCYSTVPVNLCARRIYFLSVIVQYISLGTPY</sequence>
<name>A0AAV4W1P9_CAEEX</name>
<reference evidence="2 3" key="1">
    <citation type="submission" date="2021-06" db="EMBL/GenBank/DDBJ databases">
        <title>Caerostris extrusa draft genome.</title>
        <authorList>
            <person name="Kono N."/>
            <person name="Arakawa K."/>
        </authorList>
    </citation>
    <scope>NUCLEOTIDE SEQUENCE [LARGE SCALE GENOMIC DNA]</scope>
</reference>
<gene>
    <name evidence="2" type="ORF">CEXT_519861</name>
</gene>
<dbReference type="Proteomes" id="UP001054945">
    <property type="component" value="Unassembled WGS sequence"/>
</dbReference>
<evidence type="ECO:0000313" key="3">
    <source>
        <dbReference type="Proteomes" id="UP001054945"/>
    </source>
</evidence>
<accession>A0AAV4W1P9</accession>
<evidence type="ECO:0008006" key="4">
    <source>
        <dbReference type="Google" id="ProtNLM"/>
    </source>
</evidence>
<feature type="signal peptide" evidence="1">
    <location>
        <begin position="1"/>
        <end position="23"/>
    </location>
</feature>
<keyword evidence="1" id="KW-0732">Signal</keyword>
<protein>
    <recommendedName>
        <fullName evidence="4">Secreted protein</fullName>
    </recommendedName>
</protein>
<dbReference type="AlphaFoldDB" id="A0AAV4W1P9"/>
<proteinExistence type="predicted"/>
<feature type="chain" id="PRO_5043573764" description="Secreted protein" evidence="1">
    <location>
        <begin position="24"/>
        <end position="90"/>
    </location>
</feature>
<keyword evidence="3" id="KW-1185">Reference proteome</keyword>
<evidence type="ECO:0000313" key="2">
    <source>
        <dbReference type="EMBL" id="GIY75814.1"/>
    </source>
</evidence>
<comment type="caution">
    <text evidence="2">The sequence shown here is derived from an EMBL/GenBank/DDBJ whole genome shotgun (WGS) entry which is preliminary data.</text>
</comment>
<dbReference type="EMBL" id="BPLR01015393">
    <property type="protein sequence ID" value="GIY75814.1"/>
    <property type="molecule type" value="Genomic_DNA"/>
</dbReference>
<evidence type="ECO:0000256" key="1">
    <source>
        <dbReference type="SAM" id="SignalP"/>
    </source>
</evidence>